<dbReference type="InterPro" id="IPR036890">
    <property type="entry name" value="HATPase_C_sf"/>
</dbReference>
<reference evidence="5" key="1">
    <citation type="journal article" date="2019" name="Int. J. Syst. Evol. Microbiol.">
        <title>The Global Catalogue of Microorganisms (GCM) 10K type strain sequencing project: providing services to taxonomists for standard genome sequencing and annotation.</title>
        <authorList>
            <consortium name="The Broad Institute Genomics Platform"/>
            <consortium name="The Broad Institute Genome Sequencing Center for Infectious Disease"/>
            <person name="Wu L."/>
            <person name="Ma J."/>
        </authorList>
    </citation>
    <scope>NUCLEOTIDE SEQUENCE [LARGE SCALE GENOMIC DNA]</scope>
    <source>
        <strain evidence="5">CGMCC 4.7132</strain>
    </source>
</reference>
<dbReference type="PANTHER" id="PTHR35526:SF3">
    <property type="entry name" value="ANTI-SIGMA-F FACTOR RSBW"/>
    <property type="match status" value="1"/>
</dbReference>
<feature type="compositionally biased region" description="Basic and acidic residues" evidence="2">
    <location>
        <begin position="61"/>
        <end position="80"/>
    </location>
</feature>
<dbReference type="Gene3D" id="3.30.565.10">
    <property type="entry name" value="Histidine kinase-like ATPase, C-terminal domain"/>
    <property type="match status" value="1"/>
</dbReference>
<feature type="compositionally biased region" description="Gly residues" evidence="2">
    <location>
        <begin position="28"/>
        <end position="46"/>
    </location>
</feature>
<dbReference type="GO" id="GO:0005524">
    <property type="term" value="F:ATP binding"/>
    <property type="evidence" value="ECO:0007669"/>
    <property type="project" value="UniProtKB-KW"/>
</dbReference>
<keyword evidence="1" id="KW-0723">Serine/threonine-protein kinase</keyword>
<feature type="region of interest" description="Disordered" evidence="2">
    <location>
        <begin position="1"/>
        <end position="89"/>
    </location>
</feature>
<dbReference type="EMBL" id="JBHSFP010000015">
    <property type="protein sequence ID" value="MFC4533434.1"/>
    <property type="molecule type" value="Genomic_DNA"/>
</dbReference>
<dbReference type="InterPro" id="IPR003594">
    <property type="entry name" value="HATPase_dom"/>
</dbReference>
<accession>A0ABV9CLN1</accession>
<dbReference type="InterPro" id="IPR050267">
    <property type="entry name" value="Anti-sigma-factor_SerPK"/>
</dbReference>
<dbReference type="Pfam" id="PF13581">
    <property type="entry name" value="HATPase_c_2"/>
    <property type="match status" value="1"/>
</dbReference>
<proteinExistence type="predicted"/>
<comment type="caution">
    <text evidence="4">The sequence shown here is derived from an EMBL/GenBank/DDBJ whole genome shotgun (WGS) entry which is preliminary data.</text>
</comment>
<evidence type="ECO:0000259" key="3">
    <source>
        <dbReference type="Pfam" id="PF13581"/>
    </source>
</evidence>
<keyword evidence="4" id="KW-0547">Nucleotide-binding</keyword>
<evidence type="ECO:0000313" key="5">
    <source>
        <dbReference type="Proteomes" id="UP001596004"/>
    </source>
</evidence>
<evidence type="ECO:0000256" key="1">
    <source>
        <dbReference type="ARBA" id="ARBA00022527"/>
    </source>
</evidence>
<name>A0ABV9CLN1_9ACTN</name>
<dbReference type="PANTHER" id="PTHR35526">
    <property type="entry name" value="ANTI-SIGMA-F FACTOR RSBW-RELATED"/>
    <property type="match status" value="1"/>
</dbReference>
<evidence type="ECO:0000313" key="4">
    <source>
        <dbReference type="EMBL" id="MFC4533434.1"/>
    </source>
</evidence>
<evidence type="ECO:0000256" key="2">
    <source>
        <dbReference type="SAM" id="MobiDB-lite"/>
    </source>
</evidence>
<sequence length="259" mass="27382">MRPIPHWSADAPGVPQGRPKIPAQRDPGAGGRSSEGLMAGGDGGPRSGRPTSAVASAGEAPGRERVREDDARRRDSEGDVRPAATGGAGEESPFALVSVVVAVLRPGSACRRARALVREVLQGEGLGREEVMDAETIVSELVANAERHGRAPYELRVYELGGVPTWCEVVDGDADLRWIPAVLERSHGQTAPDLFAEGGRGLMLTRELSQGHCRAYVTTAFAGGEPAKAVAFALPTRSGTRLTCPPLLRHARPRARLLP</sequence>
<keyword evidence="5" id="KW-1185">Reference proteome</keyword>
<dbReference type="RefSeq" id="WP_380842905.1">
    <property type="nucleotide sequence ID" value="NZ_JBHSFP010000015.1"/>
</dbReference>
<keyword evidence="1" id="KW-0418">Kinase</keyword>
<organism evidence="4 5">
    <name type="scientific">Sphaerisporangium dianthi</name>
    <dbReference type="NCBI Taxonomy" id="1436120"/>
    <lineage>
        <taxon>Bacteria</taxon>
        <taxon>Bacillati</taxon>
        <taxon>Actinomycetota</taxon>
        <taxon>Actinomycetes</taxon>
        <taxon>Streptosporangiales</taxon>
        <taxon>Streptosporangiaceae</taxon>
        <taxon>Sphaerisporangium</taxon>
    </lineage>
</organism>
<dbReference type="Proteomes" id="UP001596004">
    <property type="component" value="Unassembled WGS sequence"/>
</dbReference>
<feature type="domain" description="Histidine kinase/HSP90-like ATPase" evidence="3">
    <location>
        <begin position="110"/>
        <end position="210"/>
    </location>
</feature>
<protein>
    <submittedName>
        <fullName evidence="4">ATP-binding protein</fullName>
    </submittedName>
</protein>
<keyword evidence="1" id="KW-0808">Transferase</keyword>
<gene>
    <name evidence="4" type="ORF">ACFO60_21915</name>
</gene>
<keyword evidence="4" id="KW-0067">ATP-binding</keyword>